<evidence type="ECO:0000313" key="3">
    <source>
        <dbReference type="Proteomes" id="UP000254875"/>
    </source>
</evidence>
<feature type="compositionally biased region" description="Basic and acidic residues" evidence="1">
    <location>
        <begin position="48"/>
        <end position="64"/>
    </location>
</feature>
<sequence length="64" mass="6822">MKQFSNQSMSPYVLAAVLRASSSPLFSELLATASPLYTAVQTEVPVRGGEHADSPSHRDGESDV</sequence>
<dbReference type="Proteomes" id="UP000254875">
    <property type="component" value="Unassembled WGS sequence"/>
</dbReference>
<dbReference type="EMBL" id="QHKS01000047">
    <property type="protein sequence ID" value="RDJ97750.1"/>
    <property type="molecule type" value="Genomic_DNA"/>
</dbReference>
<organism evidence="2 3">
    <name type="scientific">Paraburkholderia lacunae</name>
    <dbReference type="NCBI Taxonomy" id="2211104"/>
    <lineage>
        <taxon>Bacteria</taxon>
        <taxon>Pseudomonadati</taxon>
        <taxon>Pseudomonadota</taxon>
        <taxon>Betaproteobacteria</taxon>
        <taxon>Burkholderiales</taxon>
        <taxon>Burkholderiaceae</taxon>
        <taxon>Paraburkholderia</taxon>
    </lineage>
</organism>
<protein>
    <submittedName>
        <fullName evidence="2">Uncharacterized protein</fullName>
    </submittedName>
</protein>
<reference evidence="3" key="1">
    <citation type="submission" date="2018-05" db="EMBL/GenBank/DDBJ databases">
        <authorList>
            <person name="Feng T."/>
        </authorList>
    </citation>
    <scope>NUCLEOTIDE SEQUENCE [LARGE SCALE GENOMIC DNA]</scope>
    <source>
        <strain evidence="3">S27</strain>
    </source>
</reference>
<name>A0A370MWI4_9BURK</name>
<comment type="caution">
    <text evidence="2">The sequence shown here is derived from an EMBL/GenBank/DDBJ whole genome shotgun (WGS) entry which is preliminary data.</text>
</comment>
<gene>
    <name evidence="2" type="ORF">DLM46_36400</name>
</gene>
<evidence type="ECO:0000256" key="1">
    <source>
        <dbReference type="SAM" id="MobiDB-lite"/>
    </source>
</evidence>
<accession>A0A370MWI4</accession>
<proteinExistence type="predicted"/>
<dbReference type="AlphaFoldDB" id="A0A370MWI4"/>
<keyword evidence="3" id="KW-1185">Reference proteome</keyword>
<feature type="region of interest" description="Disordered" evidence="1">
    <location>
        <begin position="44"/>
        <end position="64"/>
    </location>
</feature>
<evidence type="ECO:0000313" key="2">
    <source>
        <dbReference type="EMBL" id="RDJ97750.1"/>
    </source>
</evidence>